<gene>
    <name evidence="1" type="ORF">BV25DRAFT_490895</name>
</gene>
<comment type="caution">
    <text evidence="1">The sequence shown here is derived from an EMBL/GenBank/DDBJ whole genome shotgun (WGS) entry which is preliminary data.</text>
</comment>
<proteinExistence type="predicted"/>
<evidence type="ECO:0000313" key="2">
    <source>
        <dbReference type="Proteomes" id="UP000814140"/>
    </source>
</evidence>
<dbReference type="Proteomes" id="UP000814140">
    <property type="component" value="Unassembled WGS sequence"/>
</dbReference>
<organism evidence="1 2">
    <name type="scientific">Artomyces pyxidatus</name>
    <dbReference type="NCBI Taxonomy" id="48021"/>
    <lineage>
        <taxon>Eukaryota</taxon>
        <taxon>Fungi</taxon>
        <taxon>Dikarya</taxon>
        <taxon>Basidiomycota</taxon>
        <taxon>Agaricomycotina</taxon>
        <taxon>Agaricomycetes</taxon>
        <taxon>Russulales</taxon>
        <taxon>Auriscalpiaceae</taxon>
        <taxon>Artomyces</taxon>
    </lineage>
</organism>
<reference evidence="1" key="1">
    <citation type="submission" date="2021-03" db="EMBL/GenBank/DDBJ databases">
        <authorList>
            <consortium name="DOE Joint Genome Institute"/>
            <person name="Ahrendt S."/>
            <person name="Looney B.P."/>
            <person name="Miyauchi S."/>
            <person name="Morin E."/>
            <person name="Drula E."/>
            <person name="Courty P.E."/>
            <person name="Chicoki N."/>
            <person name="Fauchery L."/>
            <person name="Kohler A."/>
            <person name="Kuo A."/>
            <person name="Labutti K."/>
            <person name="Pangilinan J."/>
            <person name="Lipzen A."/>
            <person name="Riley R."/>
            <person name="Andreopoulos W."/>
            <person name="He G."/>
            <person name="Johnson J."/>
            <person name="Barry K.W."/>
            <person name="Grigoriev I.V."/>
            <person name="Nagy L."/>
            <person name="Hibbett D."/>
            <person name="Henrissat B."/>
            <person name="Matheny P.B."/>
            <person name="Labbe J."/>
            <person name="Martin F."/>
        </authorList>
    </citation>
    <scope>NUCLEOTIDE SEQUENCE</scope>
    <source>
        <strain evidence="1">HHB10654</strain>
    </source>
</reference>
<protein>
    <submittedName>
        <fullName evidence="1">Uncharacterized protein</fullName>
    </submittedName>
</protein>
<sequence>MKTGDAYRRQRRVQKSCVARCWRREVHTHSRTRRSRAPFLTLSAERPGRGHRHGDERLKAFIPTRVQTKEIQKEHTANQYVLLCSQHLLTVTSLLP</sequence>
<name>A0ACB8T4F5_9AGAM</name>
<dbReference type="EMBL" id="MU277205">
    <property type="protein sequence ID" value="KAI0062986.1"/>
    <property type="molecule type" value="Genomic_DNA"/>
</dbReference>
<evidence type="ECO:0000313" key="1">
    <source>
        <dbReference type="EMBL" id="KAI0062986.1"/>
    </source>
</evidence>
<reference evidence="1" key="2">
    <citation type="journal article" date="2022" name="New Phytol.">
        <title>Evolutionary transition to the ectomycorrhizal habit in the genomes of a hyperdiverse lineage of mushroom-forming fungi.</title>
        <authorList>
            <person name="Looney B."/>
            <person name="Miyauchi S."/>
            <person name="Morin E."/>
            <person name="Drula E."/>
            <person name="Courty P.E."/>
            <person name="Kohler A."/>
            <person name="Kuo A."/>
            <person name="LaButti K."/>
            <person name="Pangilinan J."/>
            <person name="Lipzen A."/>
            <person name="Riley R."/>
            <person name="Andreopoulos W."/>
            <person name="He G."/>
            <person name="Johnson J."/>
            <person name="Nolan M."/>
            <person name="Tritt A."/>
            <person name="Barry K.W."/>
            <person name="Grigoriev I.V."/>
            <person name="Nagy L.G."/>
            <person name="Hibbett D."/>
            <person name="Henrissat B."/>
            <person name="Matheny P.B."/>
            <person name="Labbe J."/>
            <person name="Martin F.M."/>
        </authorList>
    </citation>
    <scope>NUCLEOTIDE SEQUENCE</scope>
    <source>
        <strain evidence="1">HHB10654</strain>
    </source>
</reference>
<keyword evidence="2" id="KW-1185">Reference proteome</keyword>
<accession>A0ACB8T4F5</accession>